<name>A0A7X4H611_9BURK</name>
<dbReference type="AlphaFoldDB" id="A0A7X4H611"/>
<proteinExistence type="predicted"/>
<dbReference type="InterPro" id="IPR008727">
    <property type="entry name" value="PAAR_motif"/>
</dbReference>
<evidence type="ECO:0008006" key="3">
    <source>
        <dbReference type="Google" id="ProtNLM"/>
    </source>
</evidence>
<dbReference type="RefSeq" id="WP_161052136.1">
    <property type="nucleotide sequence ID" value="NZ_WWCR01000039.1"/>
</dbReference>
<comment type="caution">
    <text evidence="1">The sequence shown here is derived from an EMBL/GenBank/DDBJ whole genome shotgun (WGS) entry which is preliminary data.</text>
</comment>
<protein>
    <recommendedName>
        <fullName evidence="3">PAAR domain-containing protein</fullName>
    </recommendedName>
</protein>
<organism evidence="1 2">
    <name type="scientific">Duganella margarita</name>
    <dbReference type="NCBI Taxonomy" id="2692170"/>
    <lineage>
        <taxon>Bacteria</taxon>
        <taxon>Pseudomonadati</taxon>
        <taxon>Pseudomonadota</taxon>
        <taxon>Betaproteobacteria</taxon>
        <taxon>Burkholderiales</taxon>
        <taxon>Oxalobacteraceae</taxon>
        <taxon>Telluria group</taxon>
        <taxon>Duganella</taxon>
    </lineage>
</organism>
<dbReference type="Proteomes" id="UP000469734">
    <property type="component" value="Unassembled WGS sequence"/>
</dbReference>
<dbReference type="Pfam" id="PF05488">
    <property type="entry name" value="PAAR_motif"/>
    <property type="match status" value="1"/>
</dbReference>
<dbReference type="CDD" id="cd14744">
    <property type="entry name" value="PAAR_CT_2"/>
    <property type="match status" value="1"/>
</dbReference>
<evidence type="ECO:0000313" key="2">
    <source>
        <dbReference type="Proteomes" id="UP000469734"/>
    </source>
</evidence>
<gene>
    <name evidence="1" type="ORF">GTP56_25095</name>
</gene>
<reference evidence="1 2" key="1">
    <citation type="submission" date="2019-12" db="EMBL/GenBank/DDBJ databases">
        <title>Novel species isolated from a subtropical stream in China.</title>
        <authorList>
            <person name="Lu H."/>
        </authorList>
    </citation>
    <scope>NUCLEOTIDE SEQUENCE [LARGE SCALE GENOMIC DNA]</scope>
    <source>
        <strain evidence="1 2">FT134W</strain>
    </source>
</reference>
<dbReference type="EMBL" id="WWCR01000039">
    <property type="protein sequence ID" value="MYM75451.1"/>
    <property type="molecule type" value="Genomic_DNA"/>
</dbReference>
<evidence type="ECO:0000313" key="1">
    <source>
        <dbReference type="EMBL" id="MYM75451.1"/>
    </source>
</evidence>
<accession>A0A7X4H611</accession>
<sequence>MKHHTITLGASTSAGGKVISASGNGSINGVTIALEGDAIFCPACKSQGKINCVGPRIPETWNGKNVALENDLCVCGCATPPRLLPSQSLRYQTLGDTAANASQAAGIAASAAAIFDDRYILIDETTGDPLPHNEYALRGPSGKFEFGTTDANGHTHLIATSATSEPIDIFL</sequence>